<dbReference type="PANTHER" id="PTHR33567">
    <property type="entry name" value="CHROMATE ION TRANSPORTER (EUROFUNG)"/>
    <property type="match status" value="1"/>
</dbReference>
<feature type="transmembrane region" description="Helical" evidence="7">
    <location>
        <begin position="395"/>
        <end position="413"/>
    </location>
</feature>
<reference evidence="8 9" key="1">
    <citation type="journal article" date="2018" name="Environ. Microbiol.">
        <title>Genomes of ubiquitous marine and hypersaline Hydrogenovibrio, Thiomicrorhabdus and Thiomicrospira spp. encode a diversity of mechanisms to sustain chemolithoautotrophy in heterogeneous environments.</title>
        <authorList>
            <person name="Scott K.M."/>
            <person name="Williams J."/>
            <person name="Porter C.M.B."/>
            <person name="Russel S."/>
            <person name="Harmer T.L."/>
            <person name="Paul J.H."/>
            <person name="Antonen K.M."/>
            <person name="Bridges M.K."/>
            <person name="Camper G.J."/>
            <person name="Campla C.K."/>
            <person name="Casella L.G."/>
            <person name="Chase E."/>
            <person name="Conrad J.W."/>
            <person name="Cruz M.C."/>
            <person name="Dunlap D.S."/>
            <person name="Duran L."/>
            <person name="Fahsbender E.M."/>
            <person name="Goldsmith D.B."/>
            <person name="Keeley R.F."/>
            <person name="Kondoff M.R."/>
            <person name="Kussy B.I."/>
            <person name="Lane M.K."/>
            <person name="Lawler S."/>
            <person name="Leigh B.A."/>
            <person name="Lewis C."/>
            <person name="Lostal L.M."/>
            <person name="Marking D."/>
            <person name="Mancera P.A."/>
            <person name="McClenthan E.C."/>
            <person name="McIntyre E.A."/>
            <person name="Mine J.A."/>
            <person name="Modi S."/>
            <person name="Moore B.D."/>
            <person name="Morgan W.A."/>
            <person name="Nelson K.M."/>
            <person name="Nguyen K.N."/>
            <person name="Ogburn N."/>
            <person name="Parrino D.G."/>
            <person name="Pedapudi A.D."/>
            <person name="Pelham R.P."/>
            <person name="Preece A.M."/>
            <person name="Rampersad E.A."/>
            <person name="Richardson J.C."/>
            <person name="Rodgers C.M."/>
            <person name="Schaffer B.L."/>
            <person name="Sheridan N.E."/>
            <person name="Solone M.R."/>
            <person name="Staley Z.R."/>
            <person name="Tabuchi M."/>
            <person name="Waide R.J."/>
            <person name="Wanjugi P.W."/>
            <person name="Young S."/>
            <person name="Clum A."/>
            <person name="Daum C."/>
            <person name="Huntemann M."/>
            <person name="Ivanova N."/>
            <person name="Kyrpides N."/>
            <person name="Mikhailova N."/>
            <person name="Palaniappan K."/>
            <person name="Pillay M."/>
            <person name="Reddy T.B.K."/>
            <person name="Shapiro N."/>
            <person name="Stamatis D."/>
            <person name="Varghese N."/>
            <person name="Woyke T."/>
            <person name="Boden R."/>
            <person name="Freyermuth S.K."/>
            <person name="Kerfeld C.A."/>
        </authorList>
    </citation>
    <scope>NUCLEOTIDE SEQUENCE [LARGE SCALE GENOMIC DNA]</scope>
    <source>
        <strain evidence="8 9">JR-2</strain>
    </source>
</reference>
<evidence type="ECO:0000256" key="6">
    <source>
        <dbReference type="ARBA" id="ARBA00023136"/>
    </source>
</evidence>
<dbReference type="RefSeq" id="WP_128385166.1">
    <property type="nucleotide sequence ID" value="NZ_CP035033.1"/>
</dbReference>
<evidence type="ECO:0000256" key="4">
    <source>
        <dbReference type="ARBA" id="ARBA00022692"/>
    </source>
</evidence>
<keyword evidence="5 7" id="KW-1133">Transmembrane helix</keyword>
<organism evidence="8 9">
    <name type="scientific">Hydrogenovibrio thermophilus</name>
    <dbReference type="NCBI Taxonomy" id="265883"/>
    <lineage>
        <taxon>Bacteria</taxon>
        <taxon>Pseudomonadati</taxon>
        <taxon>Pseudomonadota</taxon>
        <taxon>Gammaproteobacteria</taxon>
        <taxon>Thiotrichales</taxon>
        <taxon>Piscirickettsiaceae</taxon>
        <taxon>Hydrogenovibrio</taxon>
    </lineage>
</organism>
<feature type="transmembrane region" description="Helical" evidence="7">
    <location>
        <begin position="345"/>
        <end position="364"/>
    </location>
</feature>
<evidence type="ECO:0000256" key="5">
    <source>
        <dbReference type="ARBA" id="ARBA00022989"/>
    </source>
</evidence>
<dbReference type="KEGG" id="htr:EPV75_09040"/>
<evidence type="ECO:0000256" key="1">
    <source>
        <dbReference type="ARBA" id="ARBA00004651"/>
    </source>
</evidence>
<dbReference type="PIRSF" id="PIRSF004810">
    <property type="entry name" value="ChrA"/>
    <property type="match status" value="1"/>
</dbReference>
<feature type="transmembrane region" description="Helical" evidence="7">
    <location>
        <begin position="282"/>
        <end position="303"/>
    </location>
</feature>
<dbReference type="InterPro" id="IPR014047">
    <property type="entry name" value="Chr_Tranpt_l_chain"/>
</dbReference>
<evidence type="ECO:0000256" key="2">
    <source>
        <dbReference type="ARBA" id="ARBA00005262"/>
    </source>
</evidence>
<feature type="transmembrane region" description="Helical" evidence="7">
    <location>
        <begin position="212"/>
        <end position="236"/>
    </location>
</feature>
<sequence>MSLPVFLARWAVTVSIFTQFLKLGLTSFGGPAAHIGFFHQAFVVRQRWFDDGSFARWIALCHLLPGPSSSQLGFLIGYQRGGWPGAVAAFVGFTLPSAMIMLGLAYGWFWLDDTWQPVWHALVLVAAAIVIQVTWQMSRQFCQAWSLRLLALLTALGLMLWPSVWAPVVLLLGLGIIGTLFKHRFGFLAAVATSHNSVDSGERTPAFESRRLSIKTGWSLIVLAIGLLGILPLLAWTDERIWSIGDGFYRAGALVFGGGHVVLPMLELEWVQTGRVTESQFLAGYSLAQALPGPLFTFATYLGGVMAGWLGAVVATLAIFLPGLLLIIGILPFYQAFTSSERVQAGLVAVQAGVVGFLLFALVVPILPHALVDWASGVLVALNLVLLFKWQWPAVWLMPLNIALYWSWVSFVSG</sequence>
<keyword evidence="4 7" id="KW-0812">Transmembrane</keyword>
<evidence type="ECO:0000256" key="3">
    <source>
        <dbReference type="ARBA" id="ARBA00022475"/>
    </source>
</evidence>
<dbReference type="InterPro" id="IPR003370">
    <property type="entry name" value="Chromate_transpt"/>
</dbReference>
<evidence type="ECO:0000256" key="7">
    <source>
        <dbReference type="SAM" id="Phobius"/>
    </source>
</evidence>
<keyword evidence="6 7" id="KW-0472">Membrane</keyword>
<dbReference type="GO" id="GO:0015109">
    <property type="term" value="F:chromate transmembrane transporter activity"/>
    <property type="evidence" value="ECO:0007669"/>
    <property type="project" value="InterPro"/>
</dbReference>
<dbReference type="Proteomes" id="UP000285478">
    <property type="component" value="Chromosome"/>
</dbReference>
<proteinExistence type="inferred from homology"/>
<comment type="subcellular location">
    <subcellularLocation>
        <location evidence="1">Cell membrane</location>
        <topology evidence="1">Multi-pass membrane protein</topology>
    </subcellularLocation>
</comment>
<evidence type="ECO:0000313" key="9">
    <source>
        <dbReference type="Proteomes" id="UP000285478"/>
    </source>
</evidence>
<dbReference type="AlphaFoldDB" id="A0A410H4F4"/>
<dbReference type="NCBIfam" id="TIGR00937">
    <property type="entry name" value="2A51"/>
    <property type="match status" value="1"/>
</dbReference>
<feature type="transmembrane region" description="Helical" evidence="7">
    <location>
        <begin position="248"/>
        <end position="270"/>
    </location>
</feature>
<name>A0A410H4F4_9GAMM</name>
<comment type="similarity">
    <text evidence="2">Belongs to the chromate ion transporter (CHR) (TC 2.A.51) family.</text>
</comment>
<dbReference type="Pfam" id="PF02417">
    <property type="entry name" value="Chromate_transp"/>
    <property type="match status" value="2"/>
</dbReference>
<feature type="transmembrane region" description="Helical" evidence="7">
    <location>
        <begin position="309"/>
        <end position="333"/>
    </location>
</feature>
<dbReference type="GO" id="GO:0005886">
    <property type="term" value="C:plasma membrane"/>
    <property type="evidence" value="ECO:0007669"/>
    <property type="project" value="UniProtKB-SubCell"/>
</dbReference>
<accession>A0A410H4F4</accession>
<dbReference type="PANTHER" id="PTHR33567:SF3">
    <property type="entry name" value="CHROMATE ION TRANSPORTER (EUROFUNG)"/>
    <property type="match status" value="1"/>
</dbReference>
<feature type="transmembrane region" description="Helical" evidence="7">
    <location>
        <begin position="86"/>
        <end position="111"/>
    </location>
</feature>
<feature type="transmembrane region" description="Helical" evidence="7">
    <location>
        <begin position="117"/>
        <end position="135"/>
    </location>
</feature>
<gene>
    <name evidence="8" type="primary">chrA</name>
    <name evidence="8" type="ORF">EPV75_09040</name>
</gene>
<protein>
    <submittedName>
        <fullName evidence="8">Chromate efflux transporter</fullName>
    </submittedName>
</protein>
<keyword evidence="9" id="KW-1185">Reference proteome</keyword>
<evidence type="ECO:0000313" key="8">
    <source>
        <dbReference type="EMBL" id="QAB15804.1"/>
    </source>
</evidence>
<dbReference type="EMBL" id="CP035033">
    <property type="protein sequence ID" value="QAB15804.1"/>
    <property type="molecule type" value="Genomic_DNA"/>
</dbReference>
<keyword evidence="3" id="KW-1003">Cell membrane</keyword>